<evidence type="ECO:0000313" key="2">
    <source>
        <dbReference type="EMBL" id="MDO7844508.1"/>
    </source>
</evidence>
<accession>A0ABT9A3T5</accession>
<dbReference type="Proteomes" id="UP001176468">
    <property type="component" value="Unassembled WGS sequence"/>
</dbReference>
<name>A0ABT9A3T5_9SPHN</name>
<dbReference type="NCBIfam" id="TIGR04433">
    <property type="entry name" value="UrcA_uranyl"/>
    <property type="match status" value="1"/>
</dbReference>
<protein>
    <submittedName>
        <fullName evidence="2">UrcA family protein</fullName>
    </submittedName>
</protein>
<proteinExistence type="predicted"/>
<dbReference type="RefSeq" id="WP_304562902.1">
    <property type="nucleotide sequence ID" value="NZ_JAUQSZ010000016.1"/>
</dbReference>
<evidence type="ECO:0000256" key="1">
    <source>
        <dbReference type="SAM" id="SignalP"/>
    </source>
</evidence>
<organism evidence="2 3">
    <name type="scientific">Sphingomonas immobilis</name>
    <dbReference type="NCBI Taxonomy" id="3063997"/>
    <lineage>
        <taxon>Bacteria</taxon>
        <taxon>Pseudomonadati</taxon>
        <taxon>Pseudomonadota</taxon>
        <taxon>Alphaproteobacteria</taxon>
        <taxon>Sphingomonadales</taxon>
        <taxon>Sphingomonadaceae</taxon>
        <taxon>Sphingomonas</taxon>
    </lineage>
</organism>
<evidence type="ECO:0000313" key="3">
    <source>
        <dbReference type="Proteomes" id="UP001176468"/>
    </source>
</evidence>
<dbReference type="InterPro" id="IPR030972">
    <property type="entry name" value="UrcA_uranyl"/>
</dbReference>
<reference evidence="2" key="1">
    <citation type="submission" date="2023-07" db="EMBL/GenBank/DDBJ databases">
        <authorList>
            <person name="Kim M.K."/>
        </authorList>
    </citation>
    <scope>NUCLEOTIDE SEQUENCE</scope>
    <source>
        <strain evidence="2">CA1-15</strain>
    </source>
</reference>
<gene>
    <name evidence="2" type="ORF">Q5H94_19415</name>
</gene>
<comment type="caution">
    <text evidence="2">The sequence shown here is derived from an EMBL/GenBank/DDBJ whole genome shotgun (WGS) entry which is preliminary data.</text>
</comment>
<feature type="chain" id="PRO_5047335456" evidence="1">
    <location>
        <begin position="23"/>
        <end position="129"/>
    </location>
</feature>
<keyword evidence="1" id="KW-0732">Signal</keyword>
<feature type="signal peptide" evidence="1">
    <location>
        <begin position="1"/>
        <end position="22"/>
    </location>
</feature>
<keyword evidence="3" id="KW-1185">Reference proteome</keyword>
<dbReference type="EMBL" id="JAUQSZ010000016">
    <property type="protein sequence ID" value="MDO7844508.1"/>
    <property type="molecule type" value="Genomic_DNA"/>
</dbReference>
<sequence>MRTPLKIALGVALMGAAAPALAQSDTYYGDADDVTVYGSRVPDDVTTLSQRVSYDDLDLRYAADREVLRGRVRDSAADVCERLGESDSGRSFGSSCRDDALNGAMRQVRYAERQYGPAYSYLSARRRDY</sequence>